<feature type="non-terminal residue" evidence="3">
    <location>
        <position position="657"/>
    </location>
</feature>
<dbReference type="Proteomes" id="UP000054270">
    <property type="component" value="Unassembled WGS sequence"/>
</dbReference>
<keyword evidence="4" id="KW-1185">Reference proteome</keyword>
<feature type="domain" description="CxC6 like cysteine cluster associated with KDZ" evidence="2">
    <location>
        <begin position="348"/>
        <end position="414"/>
    </location>
</feature>
<sequence>FPDIKFSLFSEFVQTQFSSDISLGSVLCVLFSLTGNPELLNLHARQKNPKCKNETISKANGWIKSLSHAIEAKLNEKAMHLIPNNQQAGVTLKSSSYTTPVIGKLDALINILSLNPYKNHKRVKILSPITYEEIYGVPILCPITSSCTTKDCNGRALLQITKTRDIPTVILIKGTAIYKNAIVLTGQCTSCKTIYMADHESYQAHLNEDKKKVHLNKARFLKLGSNIWADRTFATTTMNAMYSFHGSTEAYTEFWNNSFGDILSRRHVWKAFVAGSLRFLAEIKNTNLETDHTINTDNLVKEAYNSLGNDGVINVAPNHECAECSQPYRTNDENDPNLAMYAPVTMAVIDGIVMGPLHCAFGNCTADLLNARGGVFCAHHEYEFGSKCRIIGCQNEKIGGTQACNAHAEDWNKHSDTHSRSHLAGFQRVIRSRNIGGVLEPWQHNIPHNIQPHDEVVDDDLDTRKNYFSPSRFYCTETICAPCGVVIAWTKFARAESPSNILNFLEKVYPTSESKPNYICIDKACLLLANAISTGKWDAWEPTTRMIVDSYHYTNHKATDQLCRDWCNPAPKDGSAPNLVVTAYGPDGIPYPQRAFNTQVCEQLNAWIGGFESILKRMTPANFNWLLHVMLTYHTHLIIKKQEKKRNAIAQENEGDE</sequence>
<dbReference type="STRING" id="945553.A0A0D2N1B7"/>
<gene>
    <name evidence="3" type="ORF">HYPSUDRAFT_111078</name>
</gene>
<evidence type="ECO:0000313" key="4">
    <source>
        <dbReference type="Proteomes" id="UP000054270"/>
    </source>
</evidence>
<dbReference type="EMBL" id="KN817811">
    <property type="protein sequence ID" value="KJA12989.1"/>
    <property type="molecule type" value="Genomic_DNA"/>
</dbReference>
<organism evidence="3 4">
    <name type="scientific">Hypholoma sublateritium (strain FD-334 SS-4)</name>
    <dbReference type="NCBI Taxonomy" id="945553"/>
    <lineage>
        <taxon>Eukaryota</taxon>
        <taxon>Fungi</taxon>
        <taxon>Dikarya</taxon>
        <taxon>Basidiomycota</taxon>
        <taxon>Agaricomycotina</taxon>
        <taxon>Agaricomycetes</taxon>
        <taxon>Agaricomycetidae</taxon>
        <taxon>Agaricales</taxon>
        <taxon>Agaricineae</taxon>
        <taxon>Strophariaceae</taxon>
        <taxon>Hypholoma</taxon>
    </lineage>
</organism>
<dbReference type="InterPro" id="IPR041539">
    <property type="entry name" value="CxC5"/>
</dbReference>
<name>A0A0D2N1B7_HYPSF</name>
<protein>
    <recommendedName>
        <fullName evidence="5">CxC5 like cysteine cluster associated with KDZ domain-containing protein</fullName>
    </recommendedName>
</protein>
<dbReference type="OrthoDB" id="2527272at2759"/>
<feature type="non-terminal residue" evidence="3">
    <location>
        <position position="1"/>
    </location>
</feature>
<dbReference type="Pfam" id="PF18718">
    <property type="entry name" value="CxC5"/>
    <property type="match status" value="1"/>
</dbReference>
<evidence type="ECO:0000259" key="2">
    <source>
        <dbReference type="Pfam" id="PF18721"/>
    </source>
</evidence>
<evidence type="ECO:0008006" key="5">
    <source>
        <dbReference type="Google" id="ProtNLM"/>
    </source>
</evidence>
<feature type="domain" description="CxC5 like cysteine cluster associated with KDZ" evidence="1">
    <location>
        <begin position="139"/>
        <end position="259"/>
    </location>
</feature>
<dbReference type="InterPro" id="IPR040898">
    <property type="entry name" value="CxC6"/>
</dbReference>
<proteinExistence type="predicted"/>
<dbReference type="OMA" id="GEHQEWQ"/>
<dbReference type="AlphaFoldDB" id="A0A0D2N1B7"/>
<dbReference type="Pfam" id="PF18721">
    <property type="entry name" value="CxC6"/>
    <property type="match status" value="1"/>
</dbReference>
<reference evidence="4" key="1">
    <citation type="submission" date="2014-04" db="EMBL/GenBank/DDBJ databases">
        <title>Evolutionary Origins and Diversification of the Mycorrhizal Mutualists.</title>
        <authorList>
            <consortium name="DOE Joint Genome Institute"/>
            <consortium name="Mycorrhizal Genomics Consortium"/>
            <person name="Kohler A."/>
            <person name="Kuo A."/>
            <person name="Nagy L.G."/>
            <person name="Floudas D."/>
            <person name="Copeland A."/>
            <person name="Barry K.W."/>
            <person name="Cichocki N."/>
            <person name="Veneault-Fourrey C."/>
            <person name="LaButti K."/>
            <person name="Lindquist E.A."/>
            <person name="Lipzen A."/>
            <person name="Lundell T."/>
            <person name="Morin E."/>
            <person name="Murat C."/>
            <person name="Riley R."/>
            <person name="Ohm R."/>
            <person name="Sun H."/>
            <person name="Tunlid A."/>
            <person name="Henrissat B."/>
            <person name="Grigoriev I.V."/>
            <person name="Hibbett D.S."/>
            <person name="Martin F."/>
        </authorList>
    </citation>
    <scope>NUCLEOTIDE SEQUENCE [LARGE SCALE GENOMIC DNA]</scope>
    <source>
        <strain evidence="4">FD-334 SS-4</strain>
    </source>
</reference>
<evidence type="ECO:0000259" key="1">
    <source>
        <dbReference type="Pfam" id="PF18718"/>
    </source>
</evidence>
<accession>A0A0D2N1B7</accession>
<evidence type="ECO:0000313" key="3">
    <source>
        <dbReference type="EMBL" id="KJA12989.1"/>
    </source>
</evidence>